<evidence type="ECO:0000256" key="7">
    <source>
        <dbReference type="PROSITE-ProRule" id="PRU01360"/>
    </source>
</evidence>
<evidence type="ECO:0000256" key="3">
    <source>
        <dbReference type="ARBA" id="ARBA00022452"/>
    </source>
</evidence>
<keyword evidence="5 7" id="KW-0472">Membrane</keyword>
<comment type="similarity">
    <text evidence="7">Belongs to the TonB-dependent receptor family.</text>
</comment>
<organism evidence="10 11">
    <name type="scientific">Olivibacter oleidegradans</name>
    <dbReference type="NCBI Taxonomy" id="760123"/>
    <lineage>
        <taxon>Bacteria</taxon>
        <taxon>Pseudomonadati</taxon>
        <taxon>Bacteroidota</taxon>
        <taxon>Sphingobacteriia</taxon>
        <taxon>Sphingobacteriales</taxon>
        <taxon>Sphingobacteriaceae</taxon>
        <taxon>Olivibacter</taxon>
    </lineage>
</organism>
<evidence type="ECO:0000256" key="2">
    <source>
        <dbReference type="ARBA" id="ARBA00022448"/>
    </source>
</evidence>
<dbReference type="InterPro" id="IPR023996">
    <property type="entry name" value="TonB-dep_OMP_SusC/RagA"/>
</dbReference>
<dbReference type="SUPFAM" id="SSF49464">
    <property type="entry name" value="Carboxypeptidase regulatory domain-like"/>
    <property type="match status" value="1"/>
</dbReference>
<keyword evidence="11" id="KW-1185">Reference proteome</keyword>
<dbReference type="InterPro" id="IPR008969">
    <property type="entry name" value="CarboxyPept-like_regulatory"/>
</dbReference>
<dbReference type="EMBL" id="JBHLWO010000001">
    <property type="protein sequence ID" value="MFC0318051.1"/>
    <property type="molecule type" value="Genomic_DNA"/>
</dbReference>
<keyword evidence="3 7" id="KW-1134">Transmembrane beta strand</keyword>
<evidence type="ECO:0000256" key="5">
    <source>
        <dbReference type="ARBA" id="ARBA00023136"/>
    </source>
</evidence>
<dbReference type="InterPro" id="IPR039426">
    <property type="entry name" value="TonB-dep_rcpt-like"/>
</dbReference>
<evidence type="ECO:0000256" key="6">
    <source>
        <dbReference type="ARBA" id="ARBA00023237"/>
    </source>
</evidence>
<comment type="subcellular location">
    <subcellularLocation>
        <location evidence="1 7">Cell outer membrane</location>
        <topology evidence="1 7">Multi-pass membrane protein</topology>
    </subcellularLocation>
</comment>
<dbReference type="NCBIfam" id="TIGR04056">
    <property type="entry name" value="OMP_RagA_SusC"/>
    <property type="match status" value="1"/>
</dbReference>
<dbReference type="InterPro" id="IPR037066">
    <property type="entry name" value="Plug_dom_sf"/>
</dbReference>
<dbReference type="RefSeq" id="WP_207303755.1">
    <property type="nucleotide sequence ID" value="NZ_JBHLWO010000001.1"/>
</dbReference>
<dbReference type="PROSITE" id="PS52016">
    <property type="entry name" value="TONB_DEPENDENT_REC_3"/>
    <property type="match status" value="1"/>
</dbReference>
<feature type="domain" description="Secretin/TonB short N-terminal" evidence="8">
    <location>
        <begin position="68"/>
        <end position="116"/>
    </location>
</feature>
<reference evidence="10 11" key="1">
    <citation type="submission" date="2024-09" db="EMBL/GenBank/DDBJ databases">
        <authorList>
            <person name="Sun Q."/>
            <person name="Mori K."/>
        </authorList>
    </citation>
    <scope>NUCLEOTIDE SEQUENCE [LARGE SCALE GENOMIC DNA]</scope>
    <source>
        <strain evidence="10 11">CCM 7765</strain>
    </source>
</reference>
<name>A0ABV6HGQ0_9SPHI</name>
<evidence type="ECO:0000259" key="8">
    <source>
        <dbReference type="Pfam" id="PF07660"/>
    </source>
</evidence>
<evidence type="ECO:0000259" key="9">
    <source>
        <dbReference type="Pfam" id="PF07715"/>
    </source>
</evidence>
<dbReference type="InterPro" id="IPR036942">
    <property type="entry name" value="Beta-barrel_TonB_sf"/>
</dbReference>
<evidence type="ECO:0000313" key="10">
    <source>
        <dbReference type="EMBL" id="MFC0318051.1"/>
    </source>
</evidence>
<sequence length="1087" mass="122472">MYKNYTAFVCAIAMRKRFRLFLIMKGIMILVFLALHAQAAIYGQSINLNRKNALLKDVFREIRRQSGYNILIDANLLEKTRPFNVTLSKKNINETMQQVLQGQGLSYEIMQKNIIVSKIETTYISLLDNKNSSKKRQSMVDGTVRDAKGKPLSGVTIVVKGSNIGVISDEDGKYRIEVPSDATLIFSILGFASVEVNTKGRIKVDVVMEEEDKQMEEVVITGYSTIEKRHIASSVAELNMDRATNRPIFKLQEAFSGTLPGVTLMQGNNMPGSVPGTISIRGVGTLQGAEPLVIVDGMEQSLTDLDPNQIKSINVLKDAASASLYGSRGANGVIIIETKRGQTGQFKVDLHSWTSFNEPIDKPNFVRAADYMRLNNEAHRAQGQSLLFTDEQIALADQGQYTEINWLDQVMQQRAHAQNVTASISGGGGVGTFNLMLGYINESGLNQYEGSEKFSARFNTNINVADKFVLLADFYAHRLQVDRLQLSDIDDDPSGNWLYEDAWKMNPTQPVFYESDKPEHYILHNNLNPLASIAHGGRRNNMYDVSTINLRPKYFLKSNLFLEGNVSYTINKSASKIKRSTFMFYDGDGKPAATWANYVGAKQGVSVSQLTARANINYEQDLRGQKDKLYLIAGSEIMNYNYTDYREVSKASFFGKVNYAFDNRYIVEVTARADGSSKFAPGHRWGMFPSAAIAWNAQNEKFFDNIRSSGAITNLKLRFSYGRIGNENVDPYLWQENVNDWGWTMRVPNPEFSWEKQKQWNVGLDLTALNDHLSLTAEIYNKHSYDLIYGRFPVPPLTGSNNLESAVNIGEVENRGWEISAQWSDKLGDFSYTIGGMLFDNRNKVLKAGYGANDTLIFKDNENKIWYPGIALDNYYGYRSNGYFQNQEEVNNTTAKLPNTLPGDIRYIDQNGDGIINEMDRVDLGDPFPHMNYAINIDLRYKRWDFTVLGQGVGKRTGWVSGLEGYPVLMDGTNNSFGTPRQEYMDNRWTPETPNSRFPRVWTGASSNAVLSDVWLSNAAFFRIKMIQLGYTIPRLVKGIQNVRIYLNAQDAFTFTKWEGLEPERNGGNGSYPRMAIYSIGLRATIL</sequence>
<dbReference type="Pfam" id="PF07660">
    <property type="entry name" value="STN"/>
    <property type="match status" value="1"/>
</dbReference>
<dbReference type="InterPro" id="IPR012910">
    <property type="entry name" value="Plug_dom"/>
</dbReference>
<dbReference type="Proteomes" id="UP001589774">
    <property type="component" value="Unassembled WGS sequence"/>
</dbReference>
<evidence type="ECO:0000256" key="4">
    <source>
        <dbReference type="ARBA" id="ARBA00022692"/>
    </source>
</evidence>
<proteinExistence type="inferred from homology"/>
<dbReference type="Pfam" id="PF07715">
    <property type="entry name" value="Plug"/>
    <property type="match status" value="1"/>
</dbReference>
<keyword evidence="6 7" id="KW-0998">Cell outer membrane</keyword>
<dbReference type="InterPro" id="IPR023997">
    <property type="entry name" value="TonB-dep_OMP_SusC/RagA_CS"/>
</dbReference>
<dbReference type="Gene3D" id="2.60.40.1120">
    <property type="entry name" value="Carboxypeptidase-like, regulatory domain"/>
    <property type="match status" value="1"/>
</dbReference>
<dbReference type="InterPro" id="IPR011662">
    <property type="entry name" value="Secretin/TonB_short_N"/>
</dbReference>
<dbReference type="NCBIfam" id="TIGR04057">
    <property type="entry name" value="SusC_RagA_signa"/>
    <property type="match status" value="1"/>
</dbReference>
<keyword evidence="4 7" id="KW-0812">Transmembrane</keyword>
<comment type="caution">
    <text evidence="10">The sequence shown here is derived from an EMBL/GenBank/DDBJ whole genome shotgun (WGS) entry which is preliminary data.</text>
</comment>
<keyword evidence="2 7" id="KW-0813">Transport</keyword>
<feature type="domain" description="TonB-dependent receptor plug" evidence="9">
    <location>
        <begin position="228"/>
        <end position="333"/>
    </location>
</feature>
<evidence type="ECO:0000256" key="1">
    <source>
        <dbReference type="ARBA" id="ARBA00004571"/>
    </source>
</evidence>
<gene>
    <name evidence="10" type="ORF">ACFFI0_07010</name>
</gene>
<dbReference type="Pfam" id="PF13715">
    <property type="entry name" value="CarbopepD_reg_2"/>
    <property type="match status" value="1"/>
</dbReference>
<evidence type="ECO:0000313" key="11">
    <source>
        <dbReference type="Proteomes" id="UP001589774"/>
    </source>
</evidence>
<dbReference type="Gene3D" id="2.40.170.20">
    <property type="entry name" value="TonB-dependent receptor, beta-barrel domain"/>
    <property type="match status" value="1"/>
</dbReference>
<dbReference type="Gene3D" id="2.170.130.10">
    <property type="entry name" value="TonB-dependent receptor, plug domain"/>
    <property type="match status" value="1"/>
</dbReference>
<accession>A0ABV6HGQ0</accession>
<dbReference type="SUPFAM" id="SSF56935">
    <property type="entry name" value="Porins"/>
    <property type="match status" value="1"/>
</dbReference>
<protein>
    <submittedName>
        <fullName evidence="10">SusC/RagA family TonB-linked outer membrane protein</fullName>
    </submittedName>
</protein>